<keyword evidence="3" id="KW-1185">Reference proteome</keyword>
<dbReference type="AlphaFoldDB" id="A0A0X8GYY5"/>
<sequence>MRSGYDRFEVDQYLSSLEGQLEELKLRSEAYLSQSHATQKQLELQKVRYQQLVKEIAARERALDQLSRDALKEANKIVGTANQNADLIVREALSAARQILVEISRISSESHLLREELGVKLKKLETVVEGLELPEAPNVKLFSDDHDRSSQ</sequence>
<gene>
    <name evidence="2" type="ORF">AOC36_03115</name>
</gene>
<proteinExistence type="predicted"/>
<dbReference type="KEGG" id="erl:AOC36_03115"/>
<evidence type="ECO:0000313" key="3">
    <source>
        <dbReference type="Proteomes" id="UP000063781"/>
    </source>
</evidence>
<dbReference type="Pfam" id="PF05103">
    <property type="entry name" value="DivIVA"/>
    <property type="match status" value="1"/>
</dbReference>
<dbReference type="InterPro" id="IPR007793">
    <property type="entry name" value="DivIVA_fam"/>
</dbReference>
<keyword evidence="1" id="KW-0175">Coiled coil</keyword>
<reference evidence="2 3" key="1">
    <citation type="submission" date="2015-10" db="EMBL/GenBank/DDBJ databases">
        <title>Erysipelothrix larvae sp. LV19 isolated from the larval gut of the rhinoceros beetle, Trypoxylus dichotomus.</title>
        <authorList>
            <person name="Lim S."/>
            <person name="Kim B.-C."/>
        </authorList>
    </citation>
    <scope>NUCLEOTIDE SEQUENCE [LARGE SCALE GENOMIC DNA]</scope>
    <source>
        <strain evidence="2 3">LV19</strain>
    </source>
</reference>
<protein>
    <submittedName>
        <fullName evidence="2">Cell division protein DivIVA</fullName>
    </submittedName>
</protein>
<accession>A0A0X8GYY5</accession>
<keyword evidence="2" id="KW-0132">Cell division</keyword>
<dbReference type="Proteomes" id="UP000063781">
    <property type="component" value="Chromosome"/>
</dbReference>
<feature type="coiled-coil region" evidence="1">
    <location>
        <begin position="14"/>
        <end position="69"/>
    </location>
</feature>
<keyword evidence="2" id="KW-0131">Cell cycle</keyword>
<organism evidence="2 3">
    <name type="scientific">Erysipelothrix larvae</name>
    <dbReference type="NCBI Taxonomy" id="1514105"/>
    <lineage>
        <taxon>Bacteria</taxon>
        <taxon>Bacillati</taxon>
        <taxon>Bacillota</taxon>
        <taxon>Erysipelotrichia</taxon>
        <taxon>Erysipelotrichales</taxon>
        <taxon>Erysipelotrichaceae</taxon>
        <taxon>Erysipelothrix</taxon>
    </lineage>
</organism>
<dbReference type="GO" id="GO:0051301">
    <property type="term" value="P:cell division"/>
    <property type="evidence" value="ECO:0007669"/>
    <property type="project" value="UniProtKB-KW"/>
</dbReference>
<dbReference type="STRING" id="1514105.AOC36_03115"/>
<evidence type="ECO:0000256" key="1">
    <source>
        <dbReference type="SAM" id="Coils"/>
    </source>
</evidence>
<dbReference type="OrthoDB" id="1651345at2"/>
<evidence type="ECO:0000313" key="2">
    <source>
        <dbReference type="EMBL" id="AMC93008.1"/>
    </source>
</evidence>
<dbReference type="Gene3D" id="1.20.5.2950">
    <property type="match status" value="1"/>
</dbReference>
<dbReference type="EMBL" id="CP013213">
    <property type="protein sequence ID" value="AMC93008.1"/>
    <property type="molecule type" value="Genomic_DNA"/>
</dbReference>
<name>A0A0X8GYY5_9FIRM</name>